<dbReference type="EMBL" id="CAFBQP010000038">
    <property type="protein sequence ID" value="CAB5062301.1"/>
    <property type="molecule type" value="Genomic_DNA"/>
</dbReference>
<evidence type="ECO:0000256" key="3">
    <source>
        <dbReference type="ARBA" id="ARBA00022741"/>
    </source>
</evidence>
<dbReference type="SUPFAM" id="SSF56784">
    <property type="entry name" value="HAD-like"/>
    <property type="match status" value="1"/>
</dbReference>
<proteinExistence type="predicted"/>
<dbReference type="InterPro" id="IPR023298">
    <property type="entry name" value="ATPase_P-typ_TM_dom_sf"/>
</dbReference>
<gene>
    <name evidence="11" type="ORF">UFOPK2602_01632</name>
    <name evidence="12" type="ORF">UFOPK2806_01215</name>
    <name evidence="13" type="ORF">UFOPK4306_01141</name>
</gene>
<feature type="region of interest" description="Disordered" evidence="8">
    <location>
        <begin position="1"/>
        <end position="20"/>
    </location>
</feature>
<name>A0A6J6U6Z4_9ZZZZ</name>
<dbReference type="SFLD" id="SFLDG00002">
    <property type="entry name" value="C1.7:_P-type_atpase_like"/>
    <property type="match status" value="1"/>
</dbReference>
<dbReference type="InterPro" id="IPR023214">
    <property type="entry name" value="HAD_sf"/>
</dbReference>
<dbReference type="AlphaFoldDB" id="A0A6J6U6Z4"/>
<feature type="transmembrane region" description="Helical" evidence="9">
    <location>
        <begin position="80"/>
        <end position="97"/>
    </location>
</feature>
<evidence type="ECO:0000256" key="7">
    <source>
        <dbReference type="ARBA" id="ARBA00023136"/>
    </source>
</evidence>
<dbReference type="InterPro" id="IPR006068">
    <property type="entry name" value="ATPase_P-typ_cation-transptr_C"/>
</dbReference>
<dbReference type="InterPro" id="IPR018303">
    <property type="entry name" value="ATPase_P-typ_P_site"/>
</dbReference>
<keyword evidence="2 9" id="KW-0812">Transmembrane</keyword>
<dbReference type="SMART" id="SM00831">
    <property type="entry name" value="Cation_ATPase_N"/>
    <property type="match status" value="1"/>
</dbReference>
<evidence type="ECO:0000259" key="10">
    <source>
        <dbReference type="SMART" id="SM00831"/>
    </source>
</evidence>
<dbReference type="SFLD" id="SFLDF00027">
    <property type="entry name" value="p-type_atpase"/>
    <property type="match status" value="1"/>
</dbReference>
<dbReference type="FunFam" id="3.40.50.1000:FF:000028">
    <property type="entry name" value="Calcium-transporting P-type ATPase, putative"/>
    <property type="match status" value="1"/>
</dbReference>
<dbReference type="InterPro" id="IPR004014">
    <property type="entry name" value="ATPase_P-typ_cation-transptr_N"/>
</dbReference>
<dbReference type="Gene3D" id="3.40.50.1000">
    <property type="entry name" value="HAD superfamily/HAD-like"/>
    <property type="match status" value="1"/>
</dbReference>
<dbReference type="Pfam" id="PF00690">
    <property type="entry name" value="Cation_ATPase_N"/>
    <property type="match status" value="1"/>
</dbReference>
<dbReference type="Gene3D" id="2.70.150.10">
    <property type="entry name" value="Calcium-transporting ATPase, cytoplasmic transduction domain A"/>
    <property type="match status" value="1"/>
</dbReference>
<evidence type="ECO:0000256" key="8">
    <source>
        <dbReference type="SAM" id="MobiDB-lite"/>
    </source>
</evidence>
<evidence type="ECO:0000256" key="1">
    <source>
        <dbReference type="ARBA" id="ARBA00004141"/>
    </source>
</evidence>
<keyword evidence="6 9" id="KW-1133">Transmembrane helix</keyword>
<dbReference type="PANTHER" id="PTHR42861">
    <property type="entry name" value="CALCIUM-TRANSPORTING ATPASE"/>
    <property type="match status" value="1"/>
</dbReference>
<evidence type="ECO:0000313" key="11">
    <source>
        <dbReference type="EMBL" id="CAB4719455.1"/>
    </source>
</evidence>
<feature type="transmembrane region" description="Helical" evidence="9">
    <location>
        <begin position="246"/>
        <end position="265"/>
    </location>
</feature>
<feature type="transmembrane region" description="Helical" evidence="9">
    <location>
        <begin position="696"/>
        <end position="719"/>
    </location>
</feature>
<dbReference type="GO" id="GO:0005524">
    <property type="term" value="F:ATP binding"/>
    <property type="evidence" value="ECO:0007669"/>
    <property type="project" value="UniProtKB-KW"/>
</dbReference>
<feature type="transmembrane region" description="Helical" evidence="9">
    <location>
        <begin position="725"/>
        <end position="749"/>
    </location>
</feature>
<dbReference type="PRINTS" id="PR00120">
    <property type="entry name" value="HATPASE"/>
</dbReference>
<evidence type="ECO:0000313" key="13">
    <source>
        <dbReference type="EMBL" id="CAB5062301.1"/>
    </source>
</evidence>
<feature type="domain" description="Cation-transporting P-type ATPase N-terminal" evidence="10">
    <location>
        <begin position="4"/>
        <end position="76"/>
    </location>
</feature>
<dbReference type="GO" id="GO:0016887">
    <property type="term" value="F:ATP hydrolysis activity"/>
    <property type="evidence" value="ECO:0007669"/>
    <property type="project" value="InterPro"/>
</dbReference>
<dbReference type="EMBL" id="CAEZXX010000124">
    <property type="protein sequence ID" value="CAB4719455.1"/>
    <property type="molecule type" value="Genomic_DNA"/>
</dbReference>
<dbReference type="SUPFAM" id="SSF81660">
    <property type="entry name" value="Metal cation-transporting ATPase, ATP-binding domain N"/>
    <property type="match status" value="1"/>
</dbReference>
<keyword evidence="3" id="KW-0547">Nucleotide-binding</keyword>
<feature type="transmembrane region" description="Helical" evidence="9">
    <location>
        <begin position="271"/>
        <end position="297"/>
    </location>
</feature>
<dbReference type="Gene3D" id="3.40.1110.10">
    <property type="entry name" value="Calcium-transporting ATPase, cytoplasmic domain N"/>
    <property type="match status" value="1"/>
</dbReference>
<evidence type="ECO:0000256" key="2">
    <source>
        <dbReference type="ARBA" id="ARBA00022692"/>
    </source>
</evidence>
<dbReference type="InterPro" id="IPR036412">
    <property type="entry name" value="HAD-like_sf"/>
</dbReference>
<dbReference type="SUPFAM" id="SSF81653">
    <property type="entry name" value="Calcium ATPase, transduction domain A"/>
    <property type="match status" value="1"/>
</dbReference>
<dbReference type="EMBL" id="CAEZYY010000013">
    <property type="protein sequence ID" value="CAB4754377.1"/>
    <property type="molecule type" value="Genomic_DNA"/>
</dbReference>
<evidence type="ECO:0000256" key="4">
    <source>
        <dbReference type="ARBA" id="ARBA00022840"/>
    </source>
</evidence>
<dbReference type="InterPro" id="IPR023299">
    <property type="entry name" value="ATPase_P-typ_cyto_dom_N"/>
</dbReference>
<feature type="transmembrane region" description="Helical" evidence="9">
    <location>
        <begin position="872"/>
        <end position="890"/>
    </location>
</feature>
<accession>A0A6J6U6Z4</accession>
<organism evidence="12">
    <name type="scientific">freshwater metagenome</name>
    <dbReference type="NCBI Taxonomy" id="449393"/>
    <lineage>
        <taxon>unclassified sequences</taxon>
        <taxon>metagenomes</taxon>
        <taxon>ecological metagenomes</taxon>
    </lineage>
</organism>
<dbReference type="InterPro" id="IPR044492">
    <property type="entry name" value="P_typ_ATPase_HD_dom"/>
</dbReference>
<dbReference type="Pfam" id="PF13246">
    <property type="entry name" value="Cation_ATPase"/>
    <property type="match status" value="1"/>
</dbReference>
<dbReference type="SFLD" id="SFLDS00003">
    <property type="entry name" value="Haloacid_Dehalogenase"/>
    <property type="match status" value="1"/>
</dbReference>
<dbReference type="InterPro" id="IPR001757">
    <property type="entry name" value="P_typ_ATPase"/>
</dbReference>
<dbReference type="PRINTS" id="PR00119">
    <property type="entry name" value="CATATPASE"/>
</dbReference>
<dbReference type="GO" id="GO:0016020">
    <property type="term" value="C:membrane"/>
    <property type="evidence" value="ECO:0007669"/>
    <property type="project" value="UniProtKB-SubCell"/>
</dbReference>
<dbReference type="SUPFAM" id="SSF81665">
    <property type="entry name" value="Calcium ATPase, transmembrane domain M"/>
    <property type="match status" value="1"/>
</dbReference>
<evidence type="ECO:0000313" key="12">
    <source>
        <dbReference type="EMBL" id="CAB4754377.1"/>
    </source>
</evidence>
<sequence length="905" mass="95664">MSAAASNLPAETAPNSGDASLGLSTQEAALRLDSHGPNELVAAAGVPAWRRLLAGFTDRLILLLITAAVVAWLVSGELKTPAIVLTVVVLNVVIGFLQEQRAEKSVDALRNSMTSRARVRRDGSLLYVESREVVPGDIVLLEAGDRVPADGRLISAANLEAAESALTGESTPVVKAVGGPTDESVPLGDRSGMVFMNSAITRGRGEFVATGTGMQTQIGRLATLLRETEPGDTPLQKQLHGLANSVAKLAMGIVAVVFIIGLIRGEPLSKVILTSVALAVAAIPEGLPAVTVVTLAVGVSKLAKRNAIVKRLASVETLGCATVICSDKTGTLTLNEMTAVELVTQLHEHAVSGLGYSPEGEIRRKNDDDPVGLDTALVAMVLCNDAEIRRNENDWQLVGDPTEGALVALAAKGGVEAGPLRTRHPRIAEVPFDSTHKFMATVHELADSNGDVMVRVLVKGAPDVLLARTTSVIDRSGAAVDINEHRAVLEAHNSRLGDNGYRVLAIAQRELPLDAWQEFQSSGGEPMGLVRDLTLLALVGIVDPARAEARDAIVQAHRAGIAVKMITGDHASTATAIARELGLEGDVLSGADLEAMSDEELAERVDEVAVFARVSPEHKLRLVRILQHRGHVVAMTGDGVNDAPALKQADLGIAMGITGTDVSKEAATMVLADDNFATIVSAVGRGRAIYANIVKFVRFQLSTTLGFAVLFLLASIIGIASGKPFTAVAILWVNLIMDGPPAMALGLDAEEPDAMHAAPRPADERILTRGRWASVGLSALVMAVGTLLVLEFAPGPALSAGTASIAGTMAFNTFVLFQFFNILNARHDTRSVFRRSTLRNRWLWVSLAAVLLLQVGVTHFGPMQSLFDTMSISLAQWFVCIAVASSVLVAEEARKFISARTRNTR</sequence>
<dbReference type="InterPro" id="IPR008250">
    <property type="entry name" value="ATPase_P-typ_transduc_dom_A_sf"/>
</dbReference>
<dbReference type="PROSITE" id="PS00154">
    <property type="entry name" value="ATPASE_E1_E2"/>
    <property type="match status" value="1"/>
</dbReference>
<comment type="subcellular location">
    <subcellularLocation>
        <location evidence="1">Membrane</location>
        <topology evidence="1">Multi-pass membrane protein</topology>
    </subcellularLocation>
</comment>
<protein>
    <submittedName>
        <fullName evidence="12">Unannotated protein</fullName>
    </submittedName>
</protein>
<dbReference type="Gene3D" id="1.20.1110.10">
    <property type="entry name" value="Calcium-transporting ATPase, transmembrane domain"/>
    <property type="match status" value="1"/>
</dbReference>
<keyword evidence="4" id="KW-0067">ATP-binding</keyword>
<feature type="transmembrane region" description="Helical" evidence="9">
    <location>
        <begin position="770"/>
        <end position="790"/>
    </location>
</feature>
<evidence type="ECO:0000256" key="9">
    <source>
        <dbReference type="SAM" id="Phobius"/>
    </source>
</evidence>
<reference evidence="12" key="1">
    <citation type="submission" date="2020-05" db="EMBL/GenBank/DDBJ databases">
        <authorList>
            <person name="Chiriac C."/>
            <person name="Salcher M."/>
            <person name="Ghai R."/>
            <person name="Kavagutti S V."/>
        </authorList>
    </citation>
    <scope>NUCLEOTIDE SEQUENCE</scope>
</reference>
<feature type="transmembrane region" description="Helical" evidence="9">
    <location>
        <begin position="56"/>
        <end position="74"/>
    </location>
</feature>
<evidence type="ECO:0000256" key="6">
    <source>
        <dbReference type="ARBA" id="ARBA00022989"/>
    </source>
</evidence>
<feature type="transmembrane region" description="Helical" evidence="9">
    <location>
        <begin position="842"/>
        <end position="860"/>
    </location>
</feature>
<dbReference type="InterPro" id="IPR059000">
    <property type="entry name" value="ATPase_P-type_domA"/>
</dbReference>
<dbReference type="Pfam" id="PF00689">
    <property type="entry name" value="Cation_ATPase_C"/>
    <property type="match status" value="1"/>
</dbReference>
<feature type="transmembrane region" description="Helical" evidence="9">
    <location>
        <begin position="802"/>
        <end position="822"/>
    </location>
</feature>
<evidence type="ECO:0000256" key="5">
    <source>
        <dbReference type="ARBA" id="ARBA00022967"/>
    </source>
</evidence>
<dbReference type="NCBIfam" id="TIGR01494">
    <property type="entry name" value="ATPase_P-type"/>
    <property type="match status" value="2"/>
</dbReference>
<keyword evidence="5" id="KW-1278">Translocase</keyword>
<dbReference type="Pfam" id="PF00122">
    <property type="entry name" value="E1-E2_ATPase"/>
    <property type="match status" value="1"/>
</dbReference>
<keyword evidence="7 9" id="KW-0472">Membrane</keyword>